<proteinExistence type="predicted"/>
<accession>A0A976N2C8</accession>
<sequence>MSFSDILKTVGSAASTISPAVGMVTSMLGGIGSFFSGQSSQKKMLEAQQKENQLNRDFNAQQAQLARDYNTQMVNAQNRYNSPVETMKRLQAAGLNPNLVYGSLGDMGSIGVGSTSSSASSSGSISPVMPDTSGLTSAGNSPLVAAQVRLLDAQAKKTDAERDLTAEELKWMPQINKGIIQLNDSNIRLTNMRTDLTEAEKKRVAKDMEQIQANTDLLKQNIQNARTENHLTQQQIYSYMIDNYIKSKSAQSIIDNYANEAKISKAEATYRAQQLIAAIAVDNSVVGVNVADVKLKHWQRITESWRSKREKQGYVNDVKTGDTITLNNGILDINMGILEATGEAQAWANFANSIISGIAEGVSMISPLKAAFGGKSRAVGFGR</sequence>
<feature type="coiled-coil region" evidence="1">
    <location>
        <begin position="143"/>
        <end position="228"/>
    </location>
</feature>
<dbReference type="EMBL" id="OM869666">
    <property type="protein sequence ID" value="UPW41791.1"/>
    <property type="molecule type" value="Genomic_DNA"/>
</dbReference>
<evidence type="ECO:0000313" key="2">
    <source>
        <dbReference type="EMBL" id="UPW41791.1"/>
    </source>
</evidence>
<name>A0A976N2C8_9VIRU</name>
<protein>
    <submittedName>
        <fullName evidence="2">DNA pilot protein</fullName>
    </submittedName>
</protein>
<organism evidence="2">
    <name type="scientific">Peromfec virus RodF7_9</name>
    <dbReference type="NCBI Taxonomy" id="2929356"/>
    <lineage>
        <taxon>Viruses</taxon>
        <taxon>Monodnaviria</taxon>
        <taxon>Sangervirae</taxon>
        <taxon>Phixviricota</taxon>
        <taxon>Malgrandaviricetes</taxon>
        <taxon>Petitvirales</taxon>
        <taxon>Microviridae</taxon>
    </lineage>
</organism>
<reference evidence="2" key="1">
    <citation type="submission" date="2022-02" db="EMBL/GenBank/DDBJ databases">
        <title>Towards deciphering the DNA virus diversity associated with rodent species in the families Cricetidae and Heteromyidae.</title>
        <authorList>
            <person name="Lund M."/>
            <person name="Larsen B.B."/>
            <person name="Gryseels S."/>
            <person name="Kraberger S."/>
            <person name="Rowsey D.M."/>
            <person name="Steger L."/>
            <person name="Yule K.M."/>
            <person name="Upham N.S."/>
            <person name="Worobey M."/>
            <person name="Van Doorslaer K."/>
            <person name="Varsani A."/>
        </authorList>
    </citation>
    <scope>NUCLEOTIDE SEQUENCE</scope>
    <source>
        <strain evidence="2">NeonRodF7_9</strain>
    </source>
</reference>
<keyword evidence="1" id="KW-0175">Coiled coil</keyword>
<evidence type="ECO:0000256" key="1">
    <source>
        <dbReference type="SAM" id="Coils"/>
    </source>
</evidence>